<feature type="domain" description="YknX-like beta-barrel" evidence="7">
    <location>
        <begin position="397"/>
        <end position="463"/>
    </location>
</feature>
<dbReference type="InterPro" id="IPR050465">
    <property type="entry name" value="UPF0194_transport"/>
</dbReference>
<evidence type="ECO:0000256" key="1">
    <source>
        <dbReference type="ARBA" id="ARBA00004196"/>
    </source>
</evidence>
<dbReference type="PANTHER" id="PTHR32347:SF23">
    <property type="entry name" value="BLL5650 PROTEIN"/>
    <property type="match status" value="1"/>
</dbReference>
<comment type="subcellular location">
    <subcellularLocation>
        <location evidence="1">Cell envelope</location>
    </subcellularLocation>
</comment>
<reference evidence="8" key="1">
    <citation type="submission" date="2020-07" db="EMBL/GenBank/DDBJ databases">
        <title>Koleobacter methoxysyntrophicus gen. nov., sp. nov., a novel anaerobic bacterium isolated from deep subsurface oil field and proposal of Koleobacterales ord. nov. in the phylum Firmicutes.</title>
        <authorList>
            <person name="Sakamoto S."/>
            <person name="Tamaki H."/>
        </authorList>
    </citation>
    <scope>NUCLEOTIDE SEQUENCE</scope>
    <source>
        <strain evidence="8">NRmbB1</strain>
    </source>
</reference>
<comment type="similarity">
    <text evidence="2">Belongs to the membrane fusion protein (MFP) (TC 8.A.1) family.</text>
</comment>
<dbReference type="Gene3D" id="2.40.420.20">
    <property type="match status" value="1"/>
</dbReference>
<gene>
    <name evidence="8" type="primary">yknX</name>
    <name evidence="8" type="ORF">H0A61_00364</name>
</gene>
<dbReference type="NCBIfam" id="TIGR01730">
    <property type="entry name" value="RND_mfp"/>
    <property type="match status" value="1"/>
</dbReference>
<dbReference type="GO" id="GO:0030313">
    <property type="term" value="C:cell envelope"/>
    <property type="evidence" value="ECO:0007669"/>
    <property type="project" value="UniProtKB-SubCell"/>
</dbReference>
<dbReference type="GO" id="GO:0022857">
    <property type="term" value="F:transmembrane transporter activity"/>
    <property type="evidence" value="ECO:0007669"/>
    <property type="project" value="InterPro"/>
</dbReference>
<dbReference type="RefSeq" id="WP_206708279.1">
    <property type="nucleotide sequence ID" value="NZ_CP059066.1"/>
</dbReference>
<evidence type="ECO:0000313" key="9">
    <source>
        <dbReference type="Proteomes" id="UP000662904"/>
    </source>
</evidence>
<feature type="compositionally biased region" description="Polar residues" evidence="5">
    <location>
        <begin position="559"/>
        <end position="571"/>
    </location>
</feature>
<dbReference type="Proteomes" id="UP000662904">
    <property type="component" value="Chromosome"/>
</dbReference>
<evidence type="ECO:0000259" key="7">
    <source>
        <dbReference type="Pfam" id="PF25990"/>
    </source>
</evidence>
<dbReference type="PRINTS" id="PR01490">
    <property type="entry name" value="RTXTOXIND"/>
</dbReference>
<keyword evidence="6" id="KW-1133">Transmembrane helix</keyword>
<proteinExistence type="inferred from homology"/>
<dbReference type="Gene3D" id="2.40.30.170">
    <property type="match status" value="1"/>
</dbReference>
<dbReference type="PANTHER" id="PTHR32347">
    <property type="entry name" value="EFFLUX SYSTEM COMPONENT YKNX-RELATED"/>
    <property type="match status" value="1"/>
</dbReference>
<evidence type="ECO:0000256" key="2">
    <source>
        <dbReference type="ARBA" id="ARBA00009477"/>
    </source>
</evidence>
<dbReference type="EMBL" id="CP059066">
    <property type="protein sequence ID" value="QSQ08044.1"/>
    <property type="molecule type" value="Genomic_DNA"/>
</dbReference>
<evidence type="ECO:0000256" key="5">
    <source>
        <dbReference type="SAM" id="MobiDB-lite"/>
    </source>
</evidence>
<dbReference type="GO" id="GO:0016020">
    <property type="term" value="C:membrane"/>
    <property type="evidence" value="ECO:0007669"/>
    <property type="project" value="InterPro"/>
</dbReference>
<dbReference type="Gene3D" id="2.40.50.100">
    <property type="match status" value="2"/>
</dbReference>
<dbReference type="AlphaFoldDB" id="A0A8A0RK11"/>
<dbReference type="Pfam" id="PF25990">
    <property type="entry name" value="Beta-barrel_YknX"/>
    <property type="match status" value="1"/>
</dbReference>
<dbReference type="KEGG" id="kme:H0A61_00364"/>
<feature type="coiled-coil region" evidence="4">
    <location>
        <begin position="329"/>
        <end position="359"/>
    </location>
</feature>
<evidence type="ECO:0000256" key="3">
    <source>
        <dbReference type="ARBA" id="ARBA00023054"/>
    </source>
</evidence>
<dbReference type="InterPro" id="IPR006143">
    <property type="entry name" value="RND_pump_MFP"/>
</dbReference>
<organism evidence="8 9">
    <name type="scientific">Koleobacter methoxysyntrophicus</name>
    <dbReference type="NCBI Taxonomy" id="2751313"/>
    <lineage>
        <taxon>Bacteria</taxon>
        <taxon>Bacillati</taxon>
        <taxon>Bacillota</taxon>
        <taxon>Clostridia</taxon>
        <taxon>Koleobacterales</taxon>
        <taxon>Koleobacteraceae</taxon>
        <taxon>Koleobacter</taxon>
    </lineage>
</organism>
<accession>A0A8A0RK11</accession>
<sequence length="571" mass="63101">MPQRFFMIILILLIVFGGGYYAYQQLIPPVEQNTGGPIYSTQPVIRGNISVGVDVTGTLDPSSGGGIRIPGSREYSSSSVEYIIDEYLVEEGDEVKKGQVVAKLRAPNLKIQIENLEEKLQKDKEFLSELTDVPVDQVNKINPAQGITLRAPIDGRVVGLDVSEGGEMKNGQIVARVVDDSRFKVTAKLFPNEFKLIKDREQKKMLLDFSQFEGYIEAEIVDINPNPVLDVKRDSDGEIKTSYVYWIELEAENPGLAYPGMALRVGIPGIEGNEKNVLWCWNQTTVDSFIKEERIISKADGLATRVYVHEMELVKKGDPIVSLSGSDVQELIQEKLDEIQEQEMELRQLYAKYGELEVLAPMDGVVAGFHRQVDETVRPGDWIGHIYNTSNMVMWVQVDDIDVLYVKQDAPVRVTVDAVPGEVFEGKVTRVSTMGEDVNGIPRFGVNIEVKGGPQLRPGMQAQAFIDAGSAENVLLIPVEAIFEEDGKPKVEVLNPDGTLKVVTVELGLMNDRFAEVKSGLKEGELVVTGSSADLLPSQHIKSQDTLLPSKPGDEDQNGSEQNSRNEPVSN</sequence>
<evidence type="ECO:0000256" key="6">
    <source>
        <dbReference type="SAM" id="Phobius"/>
    </source>
</evidence>
<evidence type="ECO:0000256" key="4">
    <source>
        <dbReference type="SAM" id="Coils"/>
    </source>
</evidence>
<keyword evidence="6" id="KW-0472">Membrane</keyword>
<feature type="transmembrane region" description="Helical" evidence="6">
    <location>
        <begin position="5"/>
        <end position="23"/>
    </location>
</feature>
<dbReference type="InterPro" id="IPR058636">
    <property type="entry name" value="Beta-barrel_YknX"/>
</dbReference>
<keyword evidence="6" id="KW-0812">Transmembrane</keyword>
<protein>
    <submittedName>
        <fullName evidence="8">Efflux system component YknX</fullName>
    </submittedName>
</protein>
<keyword evidence="9" id="KW-1185">Reference proteome</keyword>
<feature type="region of interest" description="Disordered" evidence="5">
    <location>
        <begin position="534"/>
        <end position="571"/>
    </location>
</feature>
<evidence type="ECO:0000313" key="8">
    <source>
        <dbReference type="EMBL" id="QSQ08044.1"/>
    </source>
</evidence>
<name>A0A8A0RK11_9FIRM</name>
<keyword evidence="3 4" id="KW-0175">Coiled coil</keyword>